<reference evidence="1 2" key="1">
    <citation type="submission" date="2019-03" db="EMBL/GenBank/DDBJ databases">
        <title>Genomic Encyclopedia of Type Strains, Phase IV (KMG-IV): sequencing the most valuable type-strain genomes for metagenomic binning, comparative biology and taxonomic classification.</title>
        <authorList>
            <person name="Goeker M."/>
        </authorList>
    </citation>
    <scope>NUCLEOTIDE SEQUENCE [LARGE SCALE GENOMIC DNA]</scope>
    <source>
        <strain evidence="1 2">DSM 102969</strain>
    </source>
</reference>
<dbReference type="AlphaFoldDB" id="A0A4R6RD56"/>
<proteinExistence type="predicted"/>
<dbReference type="RefSeq" id="WP_126539904.1">
    <property type="nucleotide sequence ID" value="NZ_BSPM01000002.1"/>
</dbReference>
<keyword evidence="2" id="KW-1185">Reference proteome</keyword>
<evidence type="ECO:0000313" key="1">
    <source>
        <dbReference type="EMBL" id="TDP84062.1"/>
    </source>
</evidence>
<organism evidence="1 2">
    <name type="scientific">Oharaeibacter diazotrophicus</name>
    <dbReference type="NCBI Taxonomy" id="1920512"/>
    <lineage>
        <taxon>Bacteria</taxon>
        <taxon>Pseudomonadati</taxon>
        <taxon>Pseudomonadota</taxon>
        <taxon>Alphaproteobacteria</taxon>
        <taxon>Hyphomicrobiales</taxon>
        <taxon>Pleomorphomonadaceae</taxon>
        <taxon>Oharaeibacter</taxon>
    </lineage>
</organism>
<dbReference type="EMBL" id="SNXY01000008">
    <property type="protein sequence ID" value="TDP84062.1"/>
    <property type="molecule type" value="Genomic_DNA"/>
</dbReference>
<comment type="caution">
    <text evidence="1">The sequence shown here is derived from an EMBL/GenBank/DDBJ whole genome shotgun (WGS) entry which is preliminary data.</text>
</comment>
<protein>
    <submittedName>
        <fullName evidence="1">Uncharacterized protein</fullName>
    </submittedName>
</protein>
<sequence length="67" mass="6691">MDAAGIAAYLVGAQQQNTRMQVATAVIKQQQSQDQALLNILDGALASGAAAQAAPPPGTGLSVDITV</sequence>
<accession>A0A4R6RD56</accession>
<evidence type="ECO:0000313" key="2">
    <source>
        <dbReference type="Proteomes" id="UP000294547"/>
    </source>
</evidence>
<gene>
    <name evidence="1" type="ORF">EDD54_2665</name>
</gene>
<name>A0A4R6RD56_9HYPH</name>
<dbReference type="Proteomes" id="UP000294547">
    <property type="component" value="Unassembled WGS sequence"/>
</dbReference>